<accession>X1IL47</accession>
<protein>
    <submittedName>
        <fullName evidence="1">Uncharacterized protein</fullName>
    </submittedName>
</protein>
<sequence length="36" mass="4031">MTREQLAQEQLRMIGMAMLFRIPIASSPSIILDPDG</sequence>
<proteinExistence type="predicted"/>
<comment type="caution">
    <text evidence="1">The sequence shown here is derived from an EMBL/GenBank/DDBJ whole genome shotgun (WGS) entry which is preliminary data.</text>
</comment>
<dbReference type="EMBL" id="BARU01040943">
    <property type="protein sequence ID" value="GAH83141.1"/>
    <property type="molecule type" value="Genomic_DNA"/>
</dbReference>
<name>X1IL47_9ZZZZ</name>
<evidence type="ECO:0000313" key="1">
    <source>
        <dbReference type="EMBL" id="GAH83141.1"/>
    </source>
</evidence>
<organism evidence="1">
    <name type="scientific">marine sediment metagenome</name>
    <dbReference type="NCBI Taxonomy" id="412755"/>
    <lineage>
        <taxon>unclassified sequences</taxon>
        <taxon>metagenomes</taxon>
        <taxon>ecological metagenomes</taxon>
    </lineage>
</organism>
<gene>
    <name evidence="1" type="ORF">S03H2_63229</name>
</gene>
<dbReference type="AlphaFoldDB" id="X1IL47"/>
<feature type="non-terminal residue" evidence="1">
    <location>
        <position position="36"/>
    </location>
</feature>
<reference evidence="1" key="1">
    <citation type="journal article" date="2014" name="Front. Microbiol.">
        <title>High frequency of phylogenetically diverse reductive dehalogenase-homologous genes in deep subseafloor sedimentary metagenomes.</title>
        <authorList>
            <person name="Kawai M."/>
            <person name="Futagami T."/>
            <person name="Toyoda A."/>
            <person name="Takaki Y."/>
            <person name="Nishi S."/>
            <person name="Hori S."/>
            <person name="Arai W."/>
            <person name="Tsubouchi T."/>
            <person name="Morono Y."/>
            <person name="Uchiyama I."/>
            <person name="Ito T."/>
            <person name="Fujiyama A."/>
            <person name="Inagaki F."/>
            <person name="Takami H."/>
        </authorList>
    </citation>
    <scope>NUCLEOTIDE SEQUENCE</scope>
    <source>
        <strain evidence="1">Expedition CK06-06</strain>
    </source>
</reference>